<gene>
    <name evidence="1" type="ORF">K435DRAFT_799357</name>
</gene>
<evidence type="ECO:0000313" key="2">
    <source>
        <dbReference type="Proteomes" id="UP000297245"/>
    </source>
</evidence>
<reference evidence="1 2" key="1">
    <citation type="journal article" date="2019" name="Nat. Ecol. Evol.">
        <title>Megaphylogeny resolves global patterns of mushroom evolution.</title>
        <authorList>
            <person name="Varga T."/>
            <person name="Krizsan K."/>
            <person name="Foldi C."/>
            <person name="Dima B."/>
            <person name="Sanchez-Garcia M."/>
            <person name="Sanchez-Ramirez S."/>
            <person name="Szollosi G.J."/>
            <person name="Szarkandi J.G."/>
            <person name="Papp V."/>
            <person name="Albert L."/>
            <person name="Andreopoulos W."/>
            <person name="Angelini C."/>
            <person name="Antonin V."/>
            <person name="Barry K.W."/>
            <person name="Bougher N.L."/>
            <person name="Buchanan P."/>
            <person name="Buyck B."/>
            <person name="Bense V."/>
            <person name="Catcheside P."/>
            <person name="Chovatia M."/>
            <person name="Cooper J."/>
            <person name="Damon W."/>
            <person name="Desjardin D."/>
            <person name="Finy P."/>
            <person name="Geml J."/>
            <person name="Haridas S."/>
            <person name="Hughes K."/>
            <person name="Justo A."/>
            <person name="Karasinski D."/>
            <person name="Kautmanova I."/>
            <person name="Kiss B."/>
            <person name="Kocsube S."/>
            <person name="Kotiranta H."/>
            <person name="LaButti K.M."/>
            <person name="Lechner B.E."/>
            <person name="Liimatainen K."/>
            <person name="Lipzen A."/>
            <person name="Lukacs Z."/>
            <person name="Mihaltcheva S."/>
            <person name="Morgado L.N."/>
            <person name="Niskanen T."/>
            <person name="Noordeloos M.E."/>
            <person name="Ohm R.A."/>
            <person name="Ortiz-Santana B."/>
            <person name="Ovrebo C."/>
            <person name="Racz N."/>
            <person name="Riley R."/>
            <person name="Savchenko A."/>
            <person name="Shiryaev A."/>
            <person name="Soop K."/>
            <person name="Spirin V."/>
            <person name="Szebenyi C."/>
            <person name="Tomsovsky M."/>
            <person name="Tulloss R.E."/>
            <person name="Uehling J."/>
            <person name="Grigoriev I.V."/>
            <person name="Vagvolgyi C."/>
            <person name="Papp T."/>
            <person name="Martin F.M."/>
            <person name="Miettinen O."/>
            <person name="Hibbett D.S."/>
            <person name="Nagy L.G."/>
        </authorList>
    </citation>
    <scope>NUCLEOTIDE SEQUENCE [LARGE SCALE GENOMIC DNA]</scope>
    <source>
        <strain evidence="1 2">CBS 962.96</strain>
    </source>
</reference>
<sequence>MIDQEITYVSYLVQFDDLSDEGELQNNQKNMNQAPKRTGFPYGRMLDHVWSQLKRTATPGACDKFAKSAVEFFIIGQLQKRNNRKLDRMPTIEEFIPMRRATIGCGMVEANERDNRQKNEDTRCRYEEDMVKCVKGWGCVKDRGITKIQARNGIKNENNT</sequence>
<dbReference type="AlphaFoldDB" id="A0A4S8LWV7"/>
<dbReference type="InterPro" id="IPR008949">
    <property type="entry name" value="Isoprenoid_synthase_dom_sf"/>
</dbReference>
<accession>A0A4S8LWV7</accession>
<dbReference type="SUPFAM" id="SSF48576">
    <property type="entry name" value="Terpenoid synthases"/>
    <property type="match status" value="1"/>
</dbReference>
<dbReference type="Pfam" id="PF19086">
    <property type="entry name" value="Terpene_syn_C_2"/>
    <property type="match status" value="1"/>
</dbReference>
<dbReference type="OrthoDB" id="6486656at2759"/>
<protein>
    <submittedName>
        <fullName evidence="1">Uncharacterized protein</fullName>
    </submittedName>
</protein>
<dbReference type="EMBL" id="ML179237">
    <property type="protein sequence ID" value="THU93901.1"/>
    <property type="molecule type" value="Genomic_DNA"/>
</dbReference>
<keyword evidence="2" id="KW-1185">Reference proteome</keyword>
<organism evidence="1 2">
    <name type="scientific">Dendrothele bispora (strain CBS 962.96)</name>
    <dbReference type="NCBI Taxonomy" id="1314807"/>
    <lineage>
        <taxon>Eukaryota</taxon>
        <taxon>Fungi</taxon>
        <taxon>Dikarya</taxon>
        <taxon>Basidiomycota</taxon>
        <taxon>Agaricomycotina</taxon>
        <taxon>Agaricomycetes</taxon>
        <taxon>Agaricomycetidae</taxon>
        <taxon>Agaricales</taxon>
        <taxon>Agaricales incertae sedis</taxon>
        <taxon>Dendrothele</taxon>
    </lineage>
</organism>
<dbReference type="Proteomes" id="UP000297245">
    <property type="component" value="Unassembled WGS sequence"/>
</dbReference>
<evidence type="ECO:0000313" key="1">
    <source>
        <dbReference type="EMBL" id="THU93901.1"/>
    </source>
</evidence>
<dbReference type="Gene3D" id="1.10.600.10">
    <property type="entry name" value="Farnesyl Diphosphate Synthase"/>
    <property type="match status" value="1"/>
</dbReference>
<name>A0A4S8LWV7_DENBC</name>
<proteinExistence type="predicted"/>